<dbReference type="PROSITE" id="PS51257">
    <property type="entry name" value="PROKAR_LIPOPROTEIN"/>
    <property type="match status" value="1"/>
</dbReference>
<organism evidence="12 13">
    <name type="scientific">Neurospora intermedia</name>
    <dbReference type="NCBI Taxonomy" id="5142"/>
    <lineage>
        <taxon>Eukaryota</taxon>
        <taxon>Fungi</taxon>
        <taxon>Dikarya</taxon>
        <taxon>Ascomycota</taxon>
        <taxon>Pezizomycotina</taxon>
        <taxon>Sordariomycetes</taxon>
        <taxon>Sordariomycetidae</taxon>
        <taxon>Sordariales</taxon>
        <taxon>Sordariaceae</taxon>
        <taxon>Neurospora</taxon>
    </lineage>
</organism>
<keyword evidence="13" id="KW-1185">Reference proteome</keyword>
<evidence type="ECO:0000256" key="11">
    <source>
        <dbReference type="SAM" id="SignalP"/>
    </source>
</evidence>
<keyword evidence="4 11" id="KW-0732">Signal</keyword>
<dbReference type="PANTHER" id="PTHR12145:SF36">
    <property type="entry name" value="MANNAN ENDO-1,6-ALPHA-MANNOSIDASE DCW1"/>
    <property type="match status" value="1"/>
</dbReference>
<dbReference type="EC" id="3.2.1.101" evidence="3 8"/>
<dbReference type="InterPro" id="IPR005198">
    <property type="entry name" value="Glyco_hydro_76"/>
</dbReference>
<feature type="signal peptide" evidence="11">
    <location>
        <begin position="1"/>
        <end position="30"/>
    </location>
</feature>
<evidence type="ECO:0000256" key="5">
    <source>
        <dbReference type="ARBA" id="ARBA00022801"/>
    </source>
</evidence>
<evidence type="ECO:0000256" key="3">
    <source>
        <dbReference type="ARBA" id="ARBA00012350"/>
    </source>
</evidence>
<feature type="chain" id="PRO_5045201652" description="Mannan endo-1,6-alpha-mannosidase" evidence="11">
    <location>
        <begin position="31"/>
        <end position="479"/>
    </location>
</feature>
<keyword evidence="7 8" id="KW-0326">Glycosidase</keyword>
<dbReference type="EMBL" id="JAVLET010000008">
    <property type="protein sequence ID" value="KAL0468028.1"/>
    <property type="molecule type" value="Genomic_DNA"/>
</dbReference>
<evidence type="ECO:0000256" key="9">
    <source>
        <dbReference type="SAM" id="MobiDB-lite"/>
    </source>
</evidence>
<comment type="caution">
    <text evidence="12">The sequence shown here is derived from an EMBL/GenBank/DDBJ whole genome shotgun (WGS) entry which is preliminary data.</text>
</comment>
<keyword evidence="10" id="KW-1133">Transmembrane helix</keyword>
<dbReference type="InterPro" id="IPR014480">
    <property type="entry name" value="Mannan-1_6-alpha_mannosidase"/>
</dbReference>
<protein>
    <recommendedName>
        <fullName evidence="3 8">Mannan endo-1,6-alpha-mannosidase</fullName>
        <ecNumber evidence="3 8">3.2.1.101</ecNumber>
    </recommendedName>
</protein>
<proteinExistence type="inferred from homology"/>
<feature type="region of interest" description="Disordered" evidence="9">
    <location>
        <begin position="417"/>
        <end position="446"/>
    </location>
</feature>
<keyword evidence="10" id="KW-0812">Transmembrane</keyword>
<evidence type="ECO:0000256" key="6">
    <source>
        <dbReference type="ARBA" id="ARBA00023180"/>
    </source>
</evidence>
<reference evidence="12 13" key="1">
    <citation type="submission" date="2023-09" db="EMBL/GenBank/DDBJ databases">
        <title>Multi-omics analysis of a traditional fermented food reveals byproduct-associated fungal strains for waste-to-food upcycling.</title>
        <authorList>
            <consortium name="Lawrence Berkeley National Laboratory"/>
            <person name="Rekdal V.M."/>
            <person name="Villalobos-Escobedo J.M."/>
            <person name="Rodriguez-Valeron N."/>
            <person name="Garcia M.O."/>
            <person name="Vasquez D.P."/>
            <person name="Damayanti I."/>
            <person name="Sorensen P.M."/>
            <person name="Baidoo E.E."/>
            <person name="De Carvalho A.C."/>
            <person name="Riley R."/>
            <person name="Lipzen A."/>
            <person name="He G."/>
            <person name="Yan M."/>
            <person name="Haridas S."/>
            <person name="Daum C."/>
            <person name="Yoshinaga Y."/>
            <person name="Ng V."/>
            <person name="Grigoriev I.V."/>
            <person name="Munk R."/>
            <person name="Nuraida L."/>
            <person name="Wijaya C.H."/>
            <person name="Morales P.-C."/>
            <person name="Keasling J.D."/>
        </authorList>
    </citation>
    <scope>NUCLEOTIDE SEQUENCE [LARGE SCALE GENOMIC DNA]</scope>
    <source>
        <strain evidence="12 13">FGSC 2613</strain>
    </source>
</reference>
<evidence type="ECO:0000256" key="10">
    <source>
        <dbReference type="SAM" id="Phobius"/>
    </source>
</evidence>
<dbReference type="Proteomes" id="UP001451303">
    <property type="component" value="Unassembled WGS sequence"/>
</dbReference>
<dbReference type="PANTHER" id="PTHR12145">
    <property type="entry name" value="MANNAN ENDO-1,6-ALPHA-MANNOSIDASE DCW1"/>
    <property type="match status" value="1"/>
</dbReference>
<sequence>MRTTSSSPRRATWITALFAAAACMLPAANAQGYAIDTTDNIRASAKTLAFDLMKFYNGNQSGQIPGILPGPPSDGKGDYYWWEGGALMGTMIDYWHLTGDTTYNDVITQGILHQVGDNRDFQPLNFTASLGNDDQGFWGMTAMLAAENKFPNPPADQPQWLALAQAVWATQAAPDRHDDTCNGGLRWQIPPTNNGYDYKNTIANAIFFNMGARLARYTRNDTYATWATKQFQWIYDVNYIDHDSWKVYDGGHVEHNCTDINKAQFSYSAAILVQGAAFMYNYTEGDAATQDMWKTRIEKLTEGLFRDFFPKGIAFELACEGRQGACTPDMVSFKGYVHRWMAMVTQIAPFTRDTILPVLKTSAEAAAKQCTGGATGRVCGFYWPGGVFVDPAVDKTTGAGEAMDVLAAVSSLLIDEADPPVTNTTGGTSKGDPNAGTGSRHATEPAKPITTADKAGAAMCTILLIAGGIAIWIFMNLGD</sequence>
<evidence type="ECO:0000313" key="12">
    <source>
        <dbReference type="EMBL" id="KAL0468028.1"/>
    </source>
</evidence>
<dbReference type="GO" id="GO:0016787">
    <property type="term" value="F:hydrolase activity"/>
    <property type="evidence" value="ECO:0007669"/>
    <property type="project" value="UniProtKB-KW"/>
</dbReference>
<evidence type="ECO:0000256" key="8">
    <source>
        <dbReference type="PIRNR" id="PIRNR016302"/>
    </source>
</evidence>
<evidence type="ECO:0000256" key="7">
    <source>
        <dbReference type="ARBA" id="ARBA00023295"/>
    </source>
</evidence>
<keyword evidence="6" id="KW-0325">Glycoprotein</keyword>
<feature type="transmembrane region" description="Helical" evidence="10">
    <location>
        <begin position="455"/>
        <end position="475"/>
    </location>
</feature>
<dbReference type="InterPro" id="IPR008928">
    <property type="entry name" value="6-hairpin_glycosidase_sf"/>
</dbReference>
<comment type="catalytic activity">
    <reaction evidence="1 8">
        <text>Random hydrolysis of (1-&gt;6)-alpha-D-mannosidic linkages in unbranched (1-&gt;6)-mannans.</text>
        <dbReference type="EC" id="3.2.1.101"/>
    </reaction>
</comment>
<gene>
    <name evidence="12" type="ORF">QR685DRAFT_355058</name>
</gene>
<evidence type="ECO:0000256" key="1">
    <source>
        <dbReference type="ARBA" id="ARBA00001452"/>
    </source>
</evidence>
<dbReference type="SUPFAM" id="SSF48208">
    <property type="entry name" value="Six-hairpin glycosidases"/>
    <property type="match status" value="1"/>
</dbReference>
<name>A0ABR3D6Z0_NEUIN</name>
<dbReference type="Gene3D" id="1.50.10.20">
    <property type="match status" value="1"/>
</dbReference>
<keyword evidence="5 8" id="KW-0378">Hydrolase</keyword>
<evidence type="ECO:0000256" key="4">
    <source>
        <dbReference type="ARBA" id="ARBA00022729"/>
    </source>
</evidence>
<keyword evidence="10" id="KW-0472">Membrane</keyword>
<comment type="similarity">
    <text evidence="2 8">Belongs to the glycosyl hydrolase 76 family.</text>
</comment>
<evidence type="ECO:0000313" key="13">
    <source>
        <dbReference type="Proteomes" id="UP001451303"/>
    </source>
</evidence>
<evidence type="ECO:0000256" key="2">
    <source>
        <dbReference type="ARBA" id="ARBA00009699"/>
    </source>
</evidence>
<dbReference type="PIRSF" id="PIRSF016302">
    <property type="entry name" value="Man_a_manosd"/>
    <property type="match status" value="1"/>
</dbReference>
<accession>A0ABR3D6Z0</accession>
<dbReference type="Pfam" id="PF03663">
    <property type="entry name" value="Glyco_hydro_76"/>
    <property type="match status" value="1"/>
</dbReference>